<evidence type="ECO:0000313" key="1">
    <source>
        <dbReference type="EMBL" id="CRK86956.1"/>
    </source>
</evidence>
<organism evidence="1 2">
    <name type="scientific">Clunio marinus</name>
    <dbReference type="NCBI Taxonomy" id="568069"/>
    <lineage>
        <taxon>Eukaryota</taxon>
        <taxon>Metazoa</taxon>
        <taxon>Ecdysozoa</taxon>
        <taxon>Arthropoda</taxon>
        <taxon>Hexapoda</taxon>
        <taxon>Insecta</taxon>
        <taxon>Pterygota</taxon>
        <taxon>Neoptera</taxon>
        <taxon>Endopterygota</taxon>
        <taxon>Diptera</taxon>
        <taxon>Nematocera</taxon>
        <taxon>Chironomoidea</taxon>
        <taxon>Chironomidae</taxon>
        <taxon>Clunio</taxon>
    </lineage>
</organism>
<reference evidence="1 2" key="1">
    <citation type="submission" date="2015-04" db="EMBL/GenBank/DDBJ databases">
        <authorList>
            <person name="Syromyatnikov M.Y."/>
            <person name="Popov V.N."/>
        </authorList>
    </citation>
    <scope>NUCLEOTIDE SEQUENCE [LARGE SCALE GENOMIC DNA]</scope>
</reference>
<gene>
    <name evidence="1" type="ORF">CLUMA_CG000772</name>
</gene>
<dbReference type="Proteomes" id="UP000183832">
    <property type="component" value="Unassembled WGS sequence"/>
</dbReference>
<protein>
    <submittedName>
        <fullName evidence="1">CLUMA_CG000772, isoform A</fullName>
    </submittedName>
</protein>
<sequence>MRMNFICESRQRVCHGNETLCFSFLFLFFRQFFSTCSGNLRD</sequence>
<proteinExistence type="predicted"/>
<dbReference type="AlphaFoldDB" id="A0A1J1HHR4"/>
<keyword evidence="2" id="KW-1185">Reference proteome</keyword>
<dbReference type="EMBL" id="CVRI01000002">
    <property type="protein sequence ID" value="CRK86956.1"/>
    <property type="molecule type" value="Genomic_DNA"/>
</dbReference>
<evidence type="ECO:0000313" key="2">
    <source>
        <dbReference type="Proteomes" id="UP000183832"/>
    </source>
</evidence>
<accession>A0A1J1HHR4</accession>
<name>A0A1J1HHR4_9DIPT</name>